<feature type="transmembrane region" description="Helical" evidence="6">
    <location>
        <begin position="66"/>
        <end position="87"/>
    </location>
</feature>
<evidence type="ECO:0000256" key="5">
    <source>
        <dbReference type="ARBA" id="ARBA00023014"/>
    </source>
</evidence>
<feature type="transmembrane region" description="Helical" evidence="6">
    <location>
        <begin position="149"/>
        <end position="168"/>
    </location>
</feature>
<feature type="transmembrane region" description="Helical" evidence="6">
    <location>
        <begin position="107"/>
        <end position="128"/>
    </location>
</feature>
<evidence type="ECO:0000313" key="8">
    <source>
        <dbReference type="EMBL" id="MBK9719315.1"/>
    </source>
</evidence>
<dbReference type="InterPro" id="IPR017896">
    <property type="entry name" value="4Fe4S_Fe-S-bd"/>
</dbReference>
<comment type="caution">
    <text evidence="8">The sequence shown here is derived from an EMBL/GenBank/DDBJ whole genome shotgun (WGS) entry which is preliminary data.</text>
</comment>
<evidence type="ECO:0000259" key="7">
    <source>
        <dbReference type="PROSITE" id="PS51379"/>
    </source>
</evidence>
<dbReference type="PANTHER" id="PTHR43255:SF1">
    <property type="entry name" value="IRON-SULFUR-BINDING OXIDOREDUCTASE FADF-RELATED"/>
    <property type="match status" value="1"/>
</dbReference>
<keyword evidence="6" id="KW-0472">Membrane</keyword>
<dbReference type="Proteomes" id="UP000808349">
    <property type="component" value="Unassembled WGS sequence"/>
</dbReference>
<dbReference type="InterPro" id="IPR017900">
    <property type="entry name" value="4Fe4S_Fe_S_CS"/>
</dbReference>
<gene>
    <name evidence="8" type="ORF">IPO85_17730</name>
</gene>
<keyword evidence="6" id="KW-1133">Transmembrane helix</keyword>
<evidence type="ECO:0000256" key="3">
    <source>
        <dbReference type="ARBA" id="ARBA00023002"/>
    </source>
</evidence>
<name>A0A9D7SCW3_9BACT</name>
<dbReference type="InterPro" id="IPR009051">
    <property type="entry name" value="Helical_ferredxn"/>
</dbReference>
<dbReference type="SUPFAM" id="SSF103501">
    <property type="entry name" value="Respiratory nitrate reductase 1 gamma chain"/>
    <property type="match status" value="1"/>
</dbReference>
<sequence>MIQQICFSIICILVFNKAIRKFYQIYTNIQLGKDEPLEGTSSSRTRNMILFALGQKKMFTRPIAGIFHFFIYVAFLLTQVELIEIFIDGFSGHHRAISNHIGILYPIAINAIEMLSFLALVATFIFLYRRNILKLIRFQKPELKGWPSLDANLILMGEIVLVISIFLMNGADQVLQSLGTDHYPATGTFYLSSYFGQHILSPLSSDWLIILERMGWWLHIFIVFGFMLYLPHSKHLHIFLAFPNSYYSRLNPRGVMSNMPSIENEVRGMIGLEQKADVAEEEIFGAKDIQQLGWRTLLEAYTCTECGRCTDVCPANLTGKKLSPRKVMMDIRDRTEEVGHLILARQHISNGDPKSFDDGKSLFDLITKEEIYACTSCNACVEACPVLINPLNPILQLRRYDILMNSGGPAEWLPMFNSLENNQSVWQVPEARDAWAK</sequence>
<keyword evidence="2" id="KW-0479">Metal-binding</keyword>
<dbReference type="PROSITE" id="PS51379">
    <property type="entry name" value="4FE4S_FER_2"/>
    <property type="match status" value="2"/>
</dbReference>
<dbReference type="SUPFAM" id="SSF46548">
    <property type="entry name" value="alpha-helical ferredoxin"/>
    <property type="match status" value="1"/>
</dbReference>
<evidence type="ECO:0000256" key="6">
    <source>
        <dbReference type="SAM" id="Phobius"/>
    </source>
</evidence>
<feature type="domain" description="4Fe-4S ferredoxin-type" evidence="7">
    <location>
        <begin position="363"/>
        <end position="394"/>
    </location>
</feature>
<dbReference type="InterPro" id="IPR036197">
    <property type="entry name" value="NarG-like_sf"/>
</dbReference>
<keyword evidence="5" id="KW-0411">Iron-sulfur</keyword>
<dbReference type="InterPro" id="IPR051460">
    <property type="entry name" value="HdrC_iron-sulfur_subunit"/>
</dbReference>
<dbReference type="PROSITE" id="PS00198">
    <property type="entry name" value="4FE4S_FER_1"/>
    <property type="match status" value="2"/>
</dbReference>
<protein>
    <submittedName>
        <fullName evidence="8">(Fe-S)-binding protein</fullName>
    </submittedName>
</protein>
<reference evidence="8 9" key="1">
    <citation type="submission" date="2020-10" db="EMBL/GenBank/DDBJ databases">
        <title>Connecting structure to function with the recovery of over 1000 high-quality activated sludge metagenome-assembled genomes encoding full-length rRNA genes using long-read sequencing.</title>
        <authorList>
            <person name="Singleton C.M."/>
            <person name="Petriglieri F."/>
            <person name="Kristensen J.M."/>
            <person name="Kirkegaard R.H."/>
            <person name="Michaelsen T.Y."/>
            <person name="Andersen M.H."/>
            <person name="Karst S.M."/>
            <person name="Dueholm M.S."/>
            <person name="Nielsen P.H."/>
            <person name="Albertsen M."/>
        </authorList>
    </citation>
    <scope>NUCLEOTIDE SEQUENCE [LARGE SCALE GENOMIC DNA]</scope>
    <source>
        <strain evidence="8">Ribe_18-Q3-R11-54_BAT3C.373</strain>
    </source>
</reference>
<dbReference type="GO" id="GO:0005886">
    <property type="term" value="C:plasma membrane"/>
    <property type="evidence" value="ECO:0007669"/>
    <property type="project" value="TreeGrafter"/>
</dbReference>
<keyword evidence="1" id="KW-0004">4Fe-4S</keyword>
<dbReference type="Gene3D" id="1.10.1060.10">
    <property type="entry name" value="Alpha-helical ferredoxin"/>
    <property type="match status" value="1"/>
</dbReference>
<dbReference type="AlphaFoldDB" id="A0A9D7SCW3"/>
<keyword evidence="4" id="KW-0408">Iron</keyword>
<feature type="transmembrane region" description="Helical" evidence="6">
    <location>
        <begin position="214"/>
        <end position="230"/>
    </location>
</feature>
<dbReference type="GO" id="GO:0016491">
    <property type="term" value="F:oxidoreductase activity"/>
    <property type="evidence" value="ECO:0007669"/>
    <property type="project" value="UniProtKB-KW"/>
</dbReference>
<dbReference type="GO" id="GO:0051539">
    <property type="term" value="F:4 iron, 4 sulfur cluster binding"/>
    <property type="evidence" value="ECO:0007669"/>
    <property type="project" value="UniProtKB-KW"/>
</dbReference>
<keyword evidence="6" id="KW-0812">Transmembrane</keyword>
<organism evidence="8 9">
    <name type="scientific">Candidatus Defluviibacterium haderslevense</name>
    <dbReference type="NCBI Taxonomy" id="2981993"/>
    <lineage>
        <taxon>Bacteria</taxon>
        <taxon>Pseudomonadati</taxon>
        <taxon>Bacteroidota</taxon>
        <taxon>Saprospiria</taxon>
        <taxon>Saprospirales</taxon>
        <taxon>Saprospiraceae</taxon>
        <taxon>Candidatus Defluviibacterium</taxon>
    </lineage>
</organism>
<dbReference type="Gene3D" id="1.20.950.20">
    <property type="entry name" value="Transmembrane di-heme cytochromes, Chain C"/>
    <property type="match status" value="1"/>
</dbReference>
<dbReference type="Pfam" id="PF13187">
    <property type="entry name" value="Fer4_9"/>
    <property type="match status" value="1"/>
</dbReference>
<dbReference type="EMBL" id="JADKFW010000018">
    <property type="protein sequence ID" value="MBK9719315.1"/>
    <property type="molecule type" value="Genomic_DNA"/>
</dbReference>
<proteinExistence type="predicted"/>
<feature type="domain" description="4Fe-4S ferredoxin-type" evidence="7">
    <location>
        <begin position="294"/>
        <end position="325"/>
    </location>
</feature>
<dbReference type="GO" id="GO:0046872">
    <property type="term" value="F:metal ion binding"/>
    <property type="evidence" value="ECO:0007669"/>
    <property type="project" value="UniProtKB-KW"/>
</dbReference>
<evidence type="ECO:0000256" key="2">
    <source>
        <dbReference type="ARBA" id="ARBA00022723"/>
    </source>
</evidence>
<evidence type="ECO:0000256" key="1">
    <source>
        <dbReference type="ARBA" id="ARBA00022485"/>
    </source>
</evidence>
<dbReference type="PANTHER" id="PTHR43255">
    <property type="entry name" value="IRON-SULFUR-BINDING OXIDOREDUCTASE FADF-RELATED-RELATED"/>
    <property type="match status" value="1"/>
</dbReference>
<keyword evidence="3" id="KW-0560">Oxidoreductase</keyword>
<accession>A0A9D7SCW3</accession>
<evidence type="ECO:0000256" key="4">
    <source>
        <dbReference type="ARBA" id="ARBA00023004"/>
    </source>
</evidence>
<evidence type="ECO:0000313" key="9">
    <source>
        <dbReference type="Proteomes" id="UP000808349"/>
    </source>
</evidence>